<reference evidence="1 2" key="1">
    <citation type="submission" date="2016-02" db="EMBL/GenBank/DDBJ databases">
        <authorList>
            <person name="Wen L."/>
            <person name="He K."/>
            <person name="Yang H."/>
        </authorList>
    </citation>
    <scope>NUCLEOTIDE SEQUENCE [LARGE SCALE GENOMIC DNA]</scope>
    <source>
        <strain evidence="1 2">GED7880</strain>
    </source>
</reference>
<dbReference type="EMBL" id="LTAG01000025">
    <property type="protein sequence ID" value="KXO17851.1"/>
    <property type="molecule type" value="Genomic_DNA"/>
</dbReference>
<dbReference type="AlphaFoldDB" id="A0A137SZG1"/>
<protein>
    <submittedName>
        <fullName evidence="1">Uncharacterized protein</fullName>
    </submittedName>
</protein>
<name>A0A137SZG1_9BACT</name>
<evidence type="ECO:0000313" key="2">
    <source>
        <dbReference type="Proteomes" id="UP000070093"/>
    </source>
</evidence>
<dbReference type="STRING" id="28125.HMPREF3202_00605"/>
<evidence type="ECO:0000313" key="1">
    <source>
        <dbReference type="EMBL" id="KXO17851.1"/>
    </source>
</evidence>
<proteinExistence type="predicted"/>
<accession>A0A137SZG1</accession>
<dbReference type="PATRIC" id="fig|28125.4.peg.597"/>
<gene>
    <name evidence="1" type="ORF">HMPREF3202_00605</name>
</gene>
<organism evidence="1 2">
    <name type="scientific">Prevotella bivia</name>
    <dbReference type="NCBI Taxonomy" id="28125"/>
    <lineage>
        <taxon>Bacteria</taxon>
        <taxon>Pseudomonadati</taxon>
        <taxon>Bacteroidota</taxon>
        <taxon>Bacteroidia</taxon>
        <taxon>Bacteroidales</taxon>
        <taxon>Prevotellaceae</taxon>
        <taxon>Prevotella</taxon>
    </lineage>
</organism>
<dbReference type="Proteomes" id="UP000070093">
    <property type="component" value="Unassembled WGS sequence"/>
</dbReference>
<comment type="caution">
    <text evidence="1">The sequence shown here is derived from an EMBL/GenBank/DDBJ whole genome shotgun (WGS) entry which is preliminary data.</text>
</comment>
<sequence>MPFFFVLARFAHFVQVVKVQKKKDIKQLRTKKNDYLTSGYWLFK</sequence>